<dbReference type="AlphaFoldDB" id="X0UFJ4"/>
<accession>X0UFJ4</accession>
<name>X0UFJ4_9ZZZZ</name>
<dbReference type="EMBL" id="BARS01019090">
    <property type="protein sequence ID" value="GAF87290.1"/>
    <property type="molecule type" value="Genomic_DNA"/>
</dbReference>
<sequence length="59" mass="6835">MDDEYLIPIRYEAYDWPKEQGGQPILMEEYTYMNVKVNNGFTDADFDPTNAAYKFGSGD</sequence>
<protein>
    <submittedName>
        <fullName evidence="1">Uncharacterized protein</fullName>
    </submittedName>
</protein>
<dbReference type="Pfam" id="PF07608">
    <property type="entry name" value="DUF1571"/>
    <property type="match status" value="1"/>
</dbReference>
<gene>
    <name evidence="1" type="ORF">S01H1_30971</name>
</gene>
<evidence type="ECO:0000313" key="1">
    <source>
        <dbReference type="EMBL" id="GAF87290.1"/>
    </source>
</evidence>
<organism evidence="1">
    <name type="scientific">marine sediment metagenome</name>
    <dbReference type="NCBI Taxonomy" id="412755"/>
    <lineage>
        <taxon>unclassified sequences</taxon>
        <taxon>metagenomes</taxon>
        <taxon>ecological metagenomes</taxon>
    </lineage>
</organism>
<comment type="caution">
    <text evidence="1">The sequence shown here is derived from an EMBL/GenBank/DDBJ whole genome shotgun (WGS) entry which is preliminary data.</text>
</comment>
<proteinExistence type="predicted"/>
<reference evidence="1" key="1">
    <citation type="journal article" date="2014" name="Front. Microbiol.">
        <title>High frequency of phylogenetically diverse reductive dehalogenase-homologous genes in deep subseafloor sedimentary metagenomes.</title>
        <authorList>
            <person name="Kawai M."/>
            <person name="Futagami T."/>
            <person name="Toyoda A."/>
            <person name="Takaki Y."/>
            <person name="Nishi S."/>
            <person name="Hori S."/>
            <person name="Arai W."/>
            <person name="Tsubouchi T."/>
            <person name="Morono Y."/>
            <person name="Uchiyama I."/>
            <person name="Ito T."/>
            <person name="Fujiyama A."/>
            <person name="Inagaki F."/>
            <person name="Takami H."/>
        </authorList>
    </citation>
    <scope>NUCLEOTIDE SEQUENCE</scope>
    <source>
        <strain evidence="1">Expedition CK06-06</strain>
    </source>
</reference>
<dbReference type="InterPro" id="IPR011465">
    <property type="entry name" value="DUF1571"/>
</dbReference>